<reference evidence="1" key="1">
    <citation type="journal article" date="2014" name="Front. Microbiol.">
        <title>High frequency of phylogenetically diverse reductive dehalogenase-homologous genes in deep subseafloor sedimentary metagenomes.</title>
        <authorList>
            <person name="Kawai M."/>
            <person name="Futagami T."/>
            <person name="Toyoda A."/>
            <person name="Takaki Y."/>
            <person name="Nishi S."/>
            <person name="Hori S."/>
            <person name="Arai W."/>
            <person name="Tsubouchi T."/>
            <person name="Morono Y."/>
            <person name="Uchiyama I."/>
            <person name="Ito T."/>
            <person name="Fujiyama A."/>
            <person name="Inagaki F."/>
            <person name="Takami H."/>
        </authorList>
    </citation>
    <scope>NUCLEOTIDE SEQUENCE</scope>
    <source>
        <strain evidence="1">Expedition CK06-06</strain>
    </source>
</reference>
<feature type="non-terminal residue" evidence="1">
    <location>
        <position position="1"/>
    </location>
</feature>
<dbReference type="EMBL" id="BART01033371">
    <property type="protein sequence ID" value="GAH06874.1"/>
    <property type="molecule type" value="Genomic_DNA"/>
</dbReference>
<name>X1DPF4_9ZZZZ</name>
<dbReference type="AlphaFoldDB" id="X1DPF4"/>
<gene>
    <name evidence="1" type="ORF">S01H4_57380</name>
</gene>
<accession>X1DPF4</accession>
<proteinExistence type="predicted"/>
<protein>
    <submittedName>
        <fullName evidence="1">Uncharacterized protein</fullName>
    </submittedName>
</protein>
<evidence type="ECO:0000313" key="1">
    <source>
        <dbReference type="EMBL" id="GAH06874.1"/>
    </source>
</evidence>
<comment type="caution">
    <text evidence="1">The sequence shown here is derived from an EMBL/GenBank/DDBJ whole genome shotgun (WGS) entry which is preliminary data.</text>
</comment>
<organism evidence="1">
    <name type="scientific">marine sediment metagenome</name>
    <dbReference type="NCBI Taxonomy" id="412755"/>
    <lineage>
        <taxon>unclassified sequences</taxon>
        <taxon>metagenomes</taxon>
        <taxon>ecological metagenomes</taxon>
    </lineage>
</organism>
<sequence>TPLHHDRAAEWGAAQHTAIGNNAPHHARYADAEAVTAAKTVKLDDFATPDDNVHLNASTTRHGLFKKLDNVIDHFLNGKGNWVEVVGEAATKEFFVPPTSGTKPGAFGYMAGYLVNATADYAYHCFYVPHDFSSITEVVLVVGAVDSRTHRLNFYSSYCAEGEVWNQHAETSFDVDTPINADIICEIDISGILSSLVAGDYVGVKALGDATNTPNLFVHGIRFKYS</sequence>